<dbReference type="Pfam" id="PF09697">
    <property type="entry name" value="Porph_ging"/>
    <property type="match status" value="1"/>
</dbReference>
<evidence type="ECO:0000313" key="2">
    <source>
        <dbReference type="EMBL" id="SMC49288.1"/>
    </source>
</evidence>
<dbReference type="EMBL" id="FWXS01000003">
    <property type="protein sequence ID" value="SMC49288.1"/>
    <property type="molecule type" value="Genomic_DNA"/>
</dbReference>
<dbReference type="OrthoDB" id="1440774at2"/>
<keyword evidence="1" id="KW-0732">Signal</keyword>
<evidence type="ECO:0000313" key="3">
    <source>
        <dbReference type="Proteomes" id="UP000192393"/>
    </source>
</evidence>
<organism evidence="2 3">
    <name type="scientific">Moheibacter sediminis</name>
    <dbReference type="NCBI Taxonomy" id="1434700"/>
    <lineage>
        <taxon>Bacteria</taxon>
        <taxon>Pseudomonadati</taxon>
        <taxon>Bacteroidota</taxon>
        <taxon>Flavobacteriia</taxon>
        <taxon>Flavobacteriales</taxon>
        <taxon>Weeksellaceae</taxon>
        <taxon>Moheibacter</taxon>
    </lineage>
</organism>
<gene>
    <name evidence="2" type="ORF">SAMN06296427_10362</name>
</gene>
<dbReference type="STRING" id="1434700.SAMN06296427_10362"/>
<sequence>MKNLIFRFILFLSLTSLSAQELNVYVEYIDKQIYRKETTAHLISNDKNAVYTENQSKDNGGNEAMANPGGGSAVAAILEVKPNKFYKQKDSNIIYYNEYLKDIDTIYYVYDSMPKLNWELISGTDTISGFACKKAKVKFRGSNLTAYYTPDIPISSGPWKFNGLPGLILKVSSDDYKEIYWQATKVVYPYKKKTDYTFDKYKYTISLKEFKFSSFRIYQDKIPDKTLMNAAQRLKYGRRIFVVEKVYEWEKEGDVWRPYFMDYFQKIPPW</sequence>
<feature type="chain" id="PRO_5013139674" evidence="1">
    <location>
        <begin position="20"/>
        <end position="270"/>
    </location>
</feature>
<feature type="signal peptide" evidence="1">
    <location>
        <begin position="1"/>
        <end position="19"/>
    </location>
</feature>
<dbReference type="NCBIfam" id="TIGR01200">
    <property type="entry name" value="GLPGLI"/>
    <property type="match status" value="1"/>
</dbReference>
<evidence type="ECO:0000256" key="1">
    <source>
        <dbReference type="SAM" id="SignalP"/>
    </source>
</evidence>
<name>A0A1W1ZMF6_9FLAO</name>
<dbReference type="Proteomes" id="UP000192393">
    <property type="component" value="Unassembled WGS sequence"/>
</dbReference>
<keyword evidence="3" id="KW-1185">Reference proteome</keyword>
<dbReference type="InterPro" id="IPR005901">
    <property type="entry name" value="GLPGLI"/>
</dbReference>
<accession>A0A1W1ZMF6</accession>
<protein>
    <submittedName>
        <fullName evidence="2">GLPGLI family protein</fullName>
    </submittedName>
</protein>
<proteinExistence type="predicted"/>
<dbReference type="RefSeq" id="WP_084016658.1">
    <property type="nucleotide sequence ID" value="NZ_FWXS01000003.1"/>
</dbReference>
<reference evidence="2 3" key="1">
    <citation type="submission" date="2017-04" db="EMBL/GenBank/DDBJ databases">
        <authorList>
            <person name="Afonso C.L."/>
            <person name="Miller P.J."/>
            <person name="Scott M.A."/>
            <person name="Spackman E."/>
            <person name="Goraichik I."/>
            <person name="Dimitrov K.M."/>
            <person name="Suarez D.L."/>
            <person name="Swayne D.E."/>
        </authorList>
    </citation>
    <scope>NUCLEOTIDE SEQUENCE [LARGE SCALE GENOMIC DNA]</scope>
    <source>
        <strain evidence="2 3">CGMCC 1.12708</strain>
    </source>
</reference>
<dbReference type="AlphaFoldDB" id="A0A1W1ZMF6"/>